<dbReference type="GO" id="GO:0006869">
    <property type="term" value="P:lipid transport"/>
    <property type="evidence" value="ECO:0007669"/>
    <property type="project" value="InterPro"/>
</dbReference>
<comment type="similarity">
    <text evidence="1 2">Belongs to the plant LTP family.</text>
</comment>
<dbReference type="Gramene" id="AUR62029719-RA">
    <property type="protein sequence ID" value="AUR62029719-RA:cds"/>
    <property type="gene ID" value="AUR62029719"/>
</dbReference>
<reference evidence="5" key="1">
    <citation type="journal article" date="2017" name="Nature">
        <title>The genome of Chenopodium quinoa.</title>
        <authorList>
            <person name="Jarvis D.E."/>
            <person name="Ho Y.S."/>
            <person name="Lightfoot D.J."/>
            <person name="Schmoeckel S.M."/>
            <person name="Li B."/>
            <person name="Borm T.J.A."/>
            <person name="Ohyanagi H."/>
            <person name="Mineta K."/>
            <person name="Michell C.T."/>
            <person name="Saber N."/>
            <person name="Kharbatia N.M."/>
            <person name="Rupper R.R."/>
            <person name="Sharp A.R."/>
            <person name="Dally N."/>
            <person name="Boughton B.A."/>
            <person name="Woo Y.H."/>
            <person name="Gao G."/>
            <person name="Schijlen E.G.W.M."/>
            <person name="Guo X."/>
            <person name="Momin A.A."/>
            <person name="Negrao S."/>
            <person name="Al-Babili S."/>
            <person name="Gehring C."/>
            <person name="Roessner U."/>
            <person name="Jung C."/>
            <person name="Murphy K."/>
            <person name="Arold S.T."/>
            <person name="Gojobori T."/>
            <person name="van der Linden C.G."/>
            <person name="van Loo E.N."/>
            <person name="Jellen E.N."/>
            <person name="Maughan P.J."/>
            <person name="Tester M."/>
        </authorList>
    </citation>
    <scope>NUCLEOTIDE SEQUENCE [LARGE SCALE GENOMIC DNA]</scope>
    <source>
        <strain evidence="5">cv. PI 614886</strain>
    </source>
</reference>
<dbReference type="SMART" id="SM00499">
    <property type="entry name" value="AAI"/>
    <property type="match status" value="1"/>
</dbReference>
<evidence type="ECO:0000259" key="4">
    <source>
        <dbReference type="SMART" id="SM00499"/>
    </source>
</evidence>
<dbReference type="Gene3D" id="1.10.110.10">
    <property type="entry name" value="Plant lipid-transfer and hydrophobic proteins"/>
    <property type="match status" value="1"/>
</dbReference>
<feature type="domain" description="Bifunctional inhibitor/plant lipid transfer protein/seed storage helical" evidence="4">
    <location>
        <begin position="30"/>
        <end position="117"/>
    </location>
</feature>
<sequence>MANYNHVVYVVLFMALVVVTPRATKAAVTCGTMATSLAPCLDYLERGSGQGAPPGGCCSGIRSLNSAAQTTPDRQMVCKCLKSAAKAMPNVNLGLASSIPSKCGVNIPYKLDPSTDCST</sequence>
<keyword evidence="2" id="KW-0446">Lipid-binding</keyword>
<proteinExistence type="inferred from homology"/>
<dbReference type="InterPro" id="IPR036312">
    <property type="entry name" value="Bifun_inhib/LTP/seed_sf"/>
</dbReference>
<organism evidence="5 6">
    <name type="scientific">Chenopodium quinoa</name>
    <name type="common">Quinoa</name>
    <dbReference type="NCBI Taxonomy" id="63459"/>
    <lineage>
        <taxon>Eukaryota</taxon>
        <taxon>Viridiplantae</taxon>
        <taxon>Streptophyta</taxon>
        <taxon>Embryophyta</taxon>
        <taxon>Tracheophyta</taxon>
        <taxon>Spermatophyta</taxon>
        <taxon>Magnoliopsida</taxon>
        <taxon>eudicotyledons</taxon>
        <taxon>Gunneridae</taxon>
        <taxon>Pentapetalae</taxon>
        <taxon>Caryophyllales</taxon>
        <taxon>Chenopodiaceae</taxon>
        <taxon>Chenopodioideae</taxon>
        <taxon>Atripliceae</taxon>
        <taxon>Chenopodium</taxon>
    </lineage>
</organism>
<dbReference type="EnsemblPlants" id="AUR62029719-RA">
    <property type="protein sequence ID" value="AUR62029719-RA:cds"/>
    <property type="gene ID" value="AUR62029719"/>
</dbReference>
<evidence type="ECO:0000256" key="3">
    <source>
        <dbReference type="SAM" id="SignalP"/>
    </source>
</evidence>
<keyword evidence="2" id="KW-0813">Transport</keyword>
<evidence type="ECO:0000313" key="6">
    <source>
        <dbReference type="Proteomes" id="UP000596660"/>
    </source>
</evidence>
<dbReference type="PRINTS" id="PR00382">
    <property type="entry name" value="LIPIDTRNSFER"/>
</dbReference>
<dbReference type="SUPFAM" id="SSF47699">
    <property type="entry name" value="Bifunctional inhibitor/lipid-transfer protein/seed storage 2S albumin"/>
    <property type="match status" value="1"/>
</dbReference>
<dbReference type="InterPro" id="IPR016140">
    <property type="entry name" value="Bifunc_inhib/LTP/seed_store"/>
</dbReference>
<dbReference type="Pfam" id="PF00234">
    <property type="entry name" value="Tryp_alpha_amyl"/>
    <property type="match status" value="1"/>
</dbReference>
<name>A0A803MHX0_CHEQI</name>
<comment type="function">
    <text evidence="2">Plant non-specific lipid-transfer proteins transfer phospholipids as well as galactolipids across membranes. May play a role in wax or cutin deposition in the cell walls of expanding epidermal cells and certain secretory tissues.</text>
</comment>
<dbReference type="CDD" id="cd01960">
    <property type="entry name" value="nsLTP1"/>
    <property type="match status" value="1"/>
</dbReference>
<dbReference type="InterPro" id="IPR000528">
    <property type="entry name" value="Plant_nsLTP"/>
</dbReference>
<dbReference type="GO" id="GO:0008289">
    <property type="term" value="F:lipid binding"/>
    <property type="evidence" value="ECO:0007669"/>
    <property type="project" value="UniProtKB-KW"/>
</dbReference>
<dbReference type="EnsemblPlants" id="AUR62029718-RA">
    <property type="protein sequence ID" value="AUR62029718-RA:cds"/>
    <property type="gene ID" value="AUR62029718"/>
</dbReference>
<dbReference type="PANTHER" id="PTHR33076">
    <property type="entry name" value="NON-SPECIFIC LIPID-TRANSFER PROTEIN 2-RELATED"/>
    <property type="match status" value="1"/>
</dbReference>
<protein>
    <recommendedName>
        <fullName evidence="2">Non-specific lipid-transfer protein</fullName>
    </recommendedName>
</protein>
<dbReference type="Gramene" id="AUR62029718-RA">
    <property type="protein sequence ID" value="AUR62029718-RA:cds"/>
    <property type="gene ID" value="AUR62029718"/>
</dbReference>
<reference evidence="5" key="2">
    <citation type="submission" date="2021-03" db="UniProtKB">
        <authorList>
            <consortium name="EnsemblPlants"/>
        </authorList>
    </citation>
    <scope>IDENTIFICATION</scope>
</reference>
<dbReference type="AlphaFoldDB" id="A0A803MHX0"/>
<evidence type="ECO:0000256" key="2">
    <source>
        <dbReference type="RuleBase" id="RU000628"/>
    </source>
</evidence>
<feature type="signal peptide" evidence="3">
    <location>
        <begin position="1"/>
        <end position="26"/>
    </location>
</feature>
<dbReference type="Proteomes" id="UP000596660">
    <property type="component" value="Unplaced"/>
</dbReference>
<accession>A0A803MHX1</accession>
<evidence type="ECO:0000256" key="1">
    <source>
        <dbReference type="ARBA" id="ARBA00009748"/>
    </source>
</evidence>
<evidence type="ECO:0000313" key="5">
    <source>
        <dbReference type="EnsemblPlants" id="AUR62029718-RA:cds"/>
    </source>
</evidence>
<feature type="chain" id="PRO_5035388072" description="Non-specific lipid-transfer protein" evidence="3">
    <location>
        <begin position="27"/>
        <end position="119"/>
    </location>
</feature>
<dbReference type="OMA" id="RCNTSIC"/>
<keyword evidence="3" id="KW-0732">Signal</keyword>
<accession>A0A803MHX0</accession>
<keyword evidence="6" id="KW-1185">Reference proteome</keyword>